<proteinExistence type="predicted"/>
<dbReference type="AlphaFoldDB" id="A0A0F5IVN1"/>
<dbReference type="EMBL" id="AQHW01000025">
    <property type="protein sequence ID" value="KKB49202.1"/>
    <property type="molecule type" value="Genomic_DNA"/>
</dbReference>
<keyword evidence="2" id="KW-1185">Reference proteome</keyword>
<accession>A0A0F5IVN1</accession>
<dbReference type="Pfam" id="PF06306">
    <property type="entry name" value="CgtA"/>
    <property type="match status" value="1"/>
</dbReference>
<comment type="caution">
    <text evidence="1">The sequence shown here is derived from an EMBL/GenBank/DDBJ whole genome shotgun (WGS) entry which is preliminary data.</text>
</comment>
<dbReference type="SUPFAM" id="SSF53448">
    <property type="entry name" value="Nucleotide-diphospho-sugar transferases"/>
    <property type="match status" value="1"/>
</dbReference>
<evidence type="ECO:0000313" key="1">
    <source>
        <dbReference type="EMBL" id="KKB49202.1"/>
    </source>
</evidence>
<dbReference type="HOGENOM" id="CLU_1553797_0_0_10"/>
<evidence type="ECO:0000313" key="2">
    <source>
        <dbReference type="Proteomes" id="UP000033035"/>
    </source>
</evidence>
<dbReference type="STRING" id="1203610.HMPREF1536_04266"/>
<name>A0A0F5IVN1_9BACT</name>
<organism evidence="1 2">
    <name type="scientific">Parabacteroides gordonii MS-1 = DSM 23371</name>
    <dbReference type="NCBI Taxonomy" id="1203610"/>
    <lineage>
        <taxon>Bacteria</taxon>
        <taxon>Pseudomonadati</taxon>
        <taxon>Bacteroidota</taxon>
        <taxon>Bacteroidia</taxon>
        <taxon>Bacteroidales</taxon>
        <taxon>Tannerellaceae</taxon>
        <taxon>Parabacteroides</taxon>
    </lineage>
</organism>
<dbReference type="RefSeq" id="WP_028729227.1">
    <property type="nucleotide sequence ID" value="NZ_KE386763.1"/>
</dbReference>
<sequence>MCENKKQIECTCPLCSKGAYNSADYYVDMSFLKKERPIGVSELLRVKNDAEFLTDCIDSCIGALDELIICYQECTDNAPNIIHEKQQQYPDKIKAYFYAPPVYCHNLTDEELAYAFSLPDDSVHKLCNYYNYTLSKATYRYAMKIDSDQIYFTEKLKLYCDAYRREEPLKCR</sequence>
<reference evidence="1 2" key="1">
    <citation type="submission" date="2013-04" db="EMBL/GenBank/DDBJ databases">
        <title>The Genome Sequence of Parabacteroides gordonii DSM 23371.</title>
        <authorList>
            <consortium name="The Broad Institute Genomics Platform"/>
            <person name="Earl A."/>
            <person name="Ward D."/>
            <person name="Feldgarden M."/>
            <person name="Gevers D."/>
            <person name="Martens E."/>
            <person name="Sakamoto M."/>
            <person name="Benno Y."/>
            <person name="Suzuki N."/>
            <person name="Matsunaga N."/>
            <person name="Koshihara K."/>
            <person name="Seki M."/>
            <person name="Komiya H."/>
            <person name="Walker B."/>
            <person name="Young S."/>
            <person name="Zeng Q."/>
            <person name="Gargeya S."/>
            <person name="Fitzgerald M."/>
            <person name="Haas B."/>
            <person name="Abouelleil A."/>
            <person name="Allen A.W."/>
            <person name="Alvarado L."/>
            <person name="Arachchi H.M."/>
            <person name="Berlin A.M."/>
            <person name="Chapman S.B."/>
            <person name="Gainer-Dewar J."/>
            <person name="Goldberg J."/>
            <person name="Griggs A."/>
            <person name="Gujja S."/>
            <person name="Hansen M."/>
            <person name="Howarth C."/>
            <person name="Imamovic A."/>
            <person name="Ireland A."/>
            <person name="Larimer J."/>
            <person name="McCowan C."/>
            <person name="Murphy C."/>
            <person name="Pearson M."/>
            <person name="Poon T.W."/>
            <person name="Priest M."/>
            <person name="Roberts A."/>
            <person name="Saif S."/>
            <person name="Shea T."/>
            <person name="Sisk P."/>
            <person name="Sykes S."/>
            <person name="Wortman J."/>
            <person name="Nusbaum C."/>
            <person name="Birren B."/>
        </authorList>
    </citation>
    <scope>NUCLEOTIDE SEQUENCE [LARGE SCALE GENOMIC DNA]</scope>
    <source>
        <strain evidence="1 2">MS-1</strain>
    </source>
</reference>
<gene>
    <name evidence="1" type="ORF">HMPREF1536_04266</name>
</gene>
<dbReference type="PATRIC" id="fig|1203610.3.peg.4343"/>
<dbReference type="InterPro" id="IPR010446">
    <property type="entry name" value="GalNAc_Trfase_b"/>
</dbReference>
<dbReference type="InterPro" id="IPR029044">
    <property type="entry name" value="Nucleotide-diphossugar_trans"/>
</dbReference>
<protein>
    <submittedName>
        <fullName evidence="1">Uncharacterized protein</fullName>
    </submittedName>
</protein>
<dbReference type="Gene3D" id="3.90.550.10">
    <property type="entry name" value="Spore Coat Polysaccharide Biosynthesis Protein SpsA, Chain A"/>
    <property type="match status" value="1"/>
</dbReference>
<dbReference type="Proteomes" id="UP000033035">
    <property type="component" value="Unassembled WGS sequence"/>
</dbReference>